<proteinExistence type="predicted"/>
<feature type="non-terminal residue" evidence="1">
    <location>
        <position position="1089"/>
    </location>
</feature>
<sequence length="1089" mass="121260">SLPTPPGTSHKGKDAFPRRPHGTRITWTEAPQYYSSTEQLSGDITLSAERELPTRSILKKSSCPVLPLLEAETREDTPEPDDPLTNLHYLEYPIQRILATDTSLRGLIEAYSILAARIRAAVDETTDVDCSWPLFQPLRKNITALVDALVRDLGRATVDPLSGDSEPSTPTQRTSLPSPQKSPRKRSGMTEEQVKYARDLCVTTHAAIKFLAVTFTLPAVYQVFGNYELGCIFTAVLAIPLTDSLPTPNARKTWALATWLIQCQRLPEEVLRSLRTRITFALRRAIEGELGKEGKKGSVSDGLKAIHDMSIYQPHIFVPAFADLLPSILSCLLAPTVGVRNQAAHALGGFAWGSVHVPHSYLHTRLHDEVVLFLTTRHCSSATPSPPRALPNGSSPRNPSTPSKKDPEILSTLRTTLRCIAPPVAAHGPVWALSVLASFIVLLAGGLSTSTKLVGIIDTLLTIGARHQKASVRGMTCLVWRVLAFNFHRPPLITKAPDEEEEDTIPVQGELVKLDDREQAKREVTWTHLRTMVELHVGVALIGAQLASPYVEADERRMARVFYVLKEMVRRSGDTTRECIDVLARLVSAPDEEQPEWDWELLMPAPIFSPNTGVFLADFSVLSAVLRSTSERAPGPHDIRALSDAELLAGNVLRNLLEVWYTALCTVVLSEDIPFPAELLEAWKGILASAYAVPEDHDEKTLFQFTEKLVEQLEKILADSKLDLVSHTTATSMIDDLLRTDTPPAPWRRNEAVKLAVVRELWGIVRCALREDLRAHAARNLMCFLMEHEPELTESCDDARNEWAMLSADVMMYRSEESFIAFWEIREQSRRWVWGWPVGVRSQVWRVFVDRWRVVAPDQWRKLLLLLAVPFSDKNAWEMRAEDLCVWENALTSCIERALDEGSEPARVLEDVARSIASTHIPSSRSGAGTRVADILLSSLDPQEVNELPVQLLELVNDTLIGAYPPEPTNKLMCMWLLRTVNTIVDGCPLSLLLEVLQLLGEGIGIWIADAHSSFTHEEYTFDCATLYETIIVCCRSLEPSVDVLSALAPVVEAVFKGRVDKPATVVVQLTDFWNQTYAQVPPPAEGWP</sequence>
<protein>
    <submittedName>
        <fullName evidence="1">Uncharacterized protein</fullName>
    </submittedName>
</protein>
<reference evidence="1" key="2">
    <citation type="journal article" date="2022" name="New Phytol.">
        <title>Evolutionary transition to the ectomycorrhizal habit in the genomes of a hyperdiverse lineage of mushroom-forming fungi.</title>
        <authorList>
            <person name="Looney B."/>
            <person name="Miyauchi S."/>
            <person name="Morin E."/>
            <person name="Drula E."/>
            <person name="Courty P.E."/>
            <person name="Kohler A."/>
            <person name="Kuo A."/>
            <person name="LaButti K."/>
            <person name="Pangilinan J."/>
            <person name="Lipzen A."/>
            <person name="Riley R."/>
            <person name="Andreopoulos W."/>
            <person name="He G."/>
            <person name="Johnson J."/>
            <person name="Nolan M."/>
            <person name="Tritt A."/>
            <person name="Barry K.W."/>
            <person name="Grigoriev I.V."/>
            <person name="Nagy L.G."/>
            <person name="Hibbett D."/>
            <person name="Henrissat B."/>
            <person name="Matheny P.B."/>
            <person name="Labbe J."/>
            <person name="Martin F.M."/>
        </authorList>
    </citation>
    <scope>NUCLEOTIDE SEQUENCE</scope>
    <source>
        <strain evidence="1">EC-137</strain>
    </source>
</reference>
<feature type="non-terminal residue" evidence="1">
    <location>
        <position position="1"/>
    </location>
</feature>
<gene>
    <name evidence="1" type="ORF">K488DRAFT_20473</name>
</gene>
<dbReference type="Proteomes" id="UP000814128">
    <property type="component" value="Unassembled WGS sequence"/>
</dbReference>
<evidence type="ECO:0000313" key="1">
    <source>
        <dbReference type="EMBL" id="KAI0032560.1"/>
    </source>
</evidence>
<organism evidence="1 2">
    <name type="scientific">Vararia minispora EC-137</name>
    <dbReference type="NCBI Taxonomy" id="1314806"/>
    <lineage>
        <taxon>Eukaryota</taxon>
        <taxon>Fungi</taxon>
        <taxon>Dikarya</taxon>
        <taxon>Basidiomycota</taxon>
        <taxon>Agaricomycotina</taxon>
        <taxon>Agaricomycetes</taxon>
        <taxon>Russulales</taxon>
        <taxon>Lachnocladiaceae</taxon>
        <taxon>Vararia</taxon>
    </lineage>
</organism>
<evidence type="ECO:0000313" key="2">
    <source>
        <dbReference type="Proteomes" id="UP000814128"/>
    </source>
</evidence>
<accession>A0ACB8QLQ7</accession>
<name>A0ACB8QLQ7_9AGAM</name>
<keyword evidence="2" id="KW-1185">Reference proteome</keyword>
<dbReference type="EMBL" id="MU273542">
    <property type="protein sequence ID" value="KAI0032560.1"/>
    <property type="molecule type" value="Genomic_DNA"/>
</dbReference>
<comment type="caution">
    <text evidence="1">The sequence shown here is derived from an EMBL/GenBank/DDBJ whole genome shotgun (WGS) entry which is preliminary data.</text>
</comment>
<reference evidence="1" key="1">
    <citation type="submission" date="2021-02" db="EMBL/GenBank/DDBJ databases">
        <authorList>
            <consortium name="DOE Joint Genome Institute"/>
            <person name="Ahrendt S."/>
            <person name="Looney B.P."/>
            <person name="Miyauchi S."/>
            <person name="Morin E."/>
            <person name="Drula E."/>
            <person name="Courty P.E."/>
            <person name="Chicoki N."/>
            <person name="Fauchery L."/>
            <person name="Kohler A."/>
            <person name="Kuo A."/>
            <person name="Labutti K."/>
            <person name="Pangilinan J."/>
            <person name="Lipzen A."/>
            <person name="Riley R."/>
            <person name="Andreopoulos W."/>
            <person name="He G."/>
            <person name="Johnson J."/>
            <person name="Barry K.W."/>
            <person name="Grigoriev I.V."/>
            <person name="Nagy L."/>
            <person name="Hibbett D."/>
            <person name="Henrissat B."/>
            <person name="Matheny P.B."/>
            <person name="Labbe J."/>
            <person name="Martin F."/>
        </authorList>
    </citation>
    <scope>NUCLEOTIDE SEQUENCE</scope>
    <source>
        <strain evidence="1">EC-137</strain>
    </source>
</reference>